<evidence type="ECO:0000256" key="3">
    <source>
        <dbReference type="ARBA" id="ARBA00006094"/>
    </source>
</evidence>
<comment type="subcellular location">
    <subcellularLocation>
        <location evidence="2">Cytoplasm</location>
    </subcellularLocation>
    <subcellularLocation>
        <location evidence="1">Nucleus</location>
    </subcellularLocation>
</comment>
<feature type="compositionally biased region" description="Basic and acidic residues" evidence="11">
    <location>
        <begin position="39"/>
        <end position="49"/>
    </location>
</feature>
<dbReference type="InterPro" id="IPR039047">
    <property type="entry name" value="PHAX"/>
</dbReference>
<comment type="caution">
    <text evidence="13">The sequence shown here is derived from an EMBL/GenBank/DDBJ whole genome shotgun (WGS) entry which is preliminary data.</text>
</comment>
<protein>
    <recommendedName>
        <fullName evidence="4">Phosphorylated adapter RNA export protein</fullName>
    </recommendedName>
    <alternativeName>
        <fullName evidence="10">RNA U small nuclear RNA export adapter protein</fullName>
    </alternativeName>
</protein>
<feature type="compositionally biased region" description="Basic residues" evidence="11">
    <location>
        <begin position="63"/>
        <end position="81"/>
    </location>
</feature>
<evidence type="ECO:0000256" key="9">
    <source>
        <dbReference type="ARBA" id="ARBA00023242"/>
    </source>
</evidence>
<dbReference type="Gene3D" id="1.10.10.1440">
    <property type="entry name" value="PHAX RNA-binding domain"/>
    <property type="match status" value="1"/>
</dbReference>
<gene>
    <name evidence="13" type="ORF">V6N11_066912</name>
</gene>
<evidence type="ECO:0000256" key="4">
    <source>
        <dbReference type="ARBA" id="ARBA00016856"/>
    </source>
</evidence>
<keyword evidence="9" id="KW-0539">Nucleus</keyword>
<dbReference type="PANTHER" id="PTHR13135">
    <property type="entry name" value="CYTOSOLIC RESINIFERATOXIN BINDING PROTEIN RBP-26"/>
    <property type="match status" value="1"/>
</dbReference>
<keyword evidence="5" id="KW-0813">Transport</keyword>
<evidence type="ECO:0000256" key="6">
    <source>
        <dbReference type="ARBA" id="ARBA00022490"/>
    </source>
</evidence>
<dbReference type="InterPro" id="IPR038092">
    <property type="entry name" value="PHAX_RNA-binding_sf"/>
</dbReference>
<keyword evidence="7" id="KW-0694">RNA-binding</keyword>
<feature type="compositionally biased region" description="Polar residues" evidence="11">
    <location>
        <begin position="172"/>
        <end position="189"/>
    </location>
</feature>
<feature type="domain" description="Phosphorylated adapter RNA export protein RNA-binding" evidence="12">
    <location>
        <begin position="89"/>
        <end position="165"/>
    </location>
</feature>
<evidence type="ECO:0000313" key="14">
    <source>
        <dbReference type="Proteomes" id="UP001396334"/>
    </source>
</evidence>
<feature type="region of interest" description="Disordered" evidence="11">
    <location>
        <begin position="171"/>
        <end position="196"/>
    </location>
</feature>
<comment type="similarity">
    <text evidence="3">Belongs to the PHAX family.</text>
</comment>
<evidence type="ECO:0000313" key="13">
    <source>
        <dbReference type="EMBL" id="KAK9027065.1"/>
    </source>
</evidence>
<evidence type="ECO:0000256" key="5">
    <source>
        <dbReference type="ARBA" id="ARBA00022448"/>
    </source>
</evidence>
<dbReference type="EMBL" id="JBBPBN010000012">
    <property type="protein sequence ID" value="KAK9027065.1"/>
    <property type="molecule type" value="Genomic_DNA"/>
</dbReference>
<evidence type="ECO:0000259" key="12">
    <source>
        <dbReference type="Pfam" id="PF10258"/>
    </source>
</evidence>
<feature type="compositionally biased region" description="Acidic residues" evidence="11">
    <location>
        <begin position="11"/>
        <end position="32"/>
    </location>
</feature>
<feature type="region of interest" description="Disordered" evidence="11">
    <location>
        <begin position="1"/>
        <end position="90"/>
    </location>
</feature>
<keyword evidence="8" id="KW-0653">Protein transport</keyword>
<sequence>MEKGESMLEAISEDEDLADGEDVEMLDVEEGELVAVDCSRSENDRERSGVADVNGENRGSGSKSKKRRANKRKRKKKKKKGGSGDKSLDINQRLKEKKSYMVYTAVGCLGLSKLTDLVSQVDAIQSCGGQMTADGKRCRTGGGILWNILKVREPAAYREIMKRTKDFEKQFRQQNTGRAARNKGSSSRETVCEPTVEASASIPEDLQLLPQIPPEQFGADGEQKSVNGRIRVPVSYEDLD</sequence>
<reference evidence="13 14" key="1">
    <citation type="journal article" date="2024" name="G3 (Bethesda)">
        <title>Genome assembly of Hibiscus sabdariffa L. provides insights into metabolisms of medicinal natural products.</title>
        <authorList>
            <person name="Kim T."/>
        </authorList>
    </citation>
    <scope>NUCLEOTIDE SEQUENCE [LARGE SCALE GENOMIC DNA]</scope>
    <source>
        <strain evidence="13">TK-2024</strain>
        <tissue evidence="13">Old leaves</tissue>
    </source>
</reference>
<dbReference type="Pfam" id="PF10258">
    <property type="entry name" value="PHAX_RNA-bd"/>
    <property type="match status" value="1"/>
</dbReference>
<evidence type="ECO:0000256" key="8">
    <source>
        <dbReference type="ARBA" id="ARBA00022927"/>
    </source>
</evidence>
<evidence type="ECO:0000256" key="2">
    <source>
        <dbReference type="ARBA" id="ARBA00004496"/>
    </source>
</evidence>
<organism evidence="13 14">
    <name type="scientific">Hibiscus sabdariffa</name>
    <name type="common">roselle</name>
    <dbReference type="NCBI Taxonomy" id="183260"/>
    <lineage>
        <taxon>Eukaryota</taxon>
        <taxon>Viridiplantae</taxon>
        <taxon>Streptophyta</taxon>
        <taxon>Embryophyta</taxon>
        <taxon>Tracheophyta</taxon>
        <taxon>Spermatophyta</taxon>
        <taxon>Magnoliopsida</taxon>
        <taxon>eudicotyledons</taxon>
        <taxon>Gunneridae</taxon>
        <taxon>Pentapetalae</taxon>
        <taxon>rosids</taxon>
        <taxon>malvids</taxon>
        <taxon>Malvales</taxon>
        <taxon>Malvaceae</taxon>
        <taxon>Malvoideae</taxon>
        <taxon>Hibiscus</taxon>
    </lineage>
</organism>
<feature type="region of interest" description="Disordered" evidence="11">
    <location>
        <begin position="212"/>
        <end position="240"/>
    </location>
</feature>
<proteinExistence type="inferred from homology"/>
<dbReference type="Proteomes" id="UP001396334">
    <property type="component" value="Unassembled WGS sequence"/>
</dbReference>
<dbReference type="PANTHER" id="PTHR13135:SF0">
    <property type="entry name" value="PHOSPHORYLATED ADAPTER RNA EXPORT PROTEIN"/>
    <property type="match status" value="1"/>
</dbReference>
<accession>A0ABR2SPU0</accession>
<keyword evidence="14" id="KW-1185">Reference proteome</keyword>
<dbReference type="InterPro" id="IPR019385">
    <property type="entry name" value="PHAX_RNA-binding_domain"/>
</dbReference>
<keyword evidence="6" id="KW-0963">Cytoplasm</keyword>
<evidence type="ECO:0000256" key="1">
    <source>
        <dbReference type="ARBA" id="ARBA00004123"/>
    </source>
</evidence>
<evidence type="ECO:0000256" key="10">
    <source>
        <dbReference type="ARBA" id="ARBA00030834"/>
    </source>
</evidence>
<evidence type="ECO:0000256" key="7">
    <source>
        <dbReference type="ARBA" id="ARBA00022884"/>
    </source>
</evidence>
<evidence type="ECO:0000256" key="11">
    <source>
        <dbReference type="SAM" id="MobiDB-lite"/>
    </source>
</evidence>
<name>A0ABR2SPU0_9ROSI</name>